<feature type="compositionally biased region" description="Low complexity" evidence="11">
    <location>
        <begin position="212"/>
        <end position="231"/>
    </location>
</feature>
<dbReference type="PROSITE" id="PS00028">
    <property type="entry name" value="ZINC_FINGER_C2H2_1"/>
    <property type="match status" value="3"/>
</dbReference>
<dbReference type="FunFam" id="3.30.160.60:FF:000213">
    <property type="entry name" value="Zinc finger protein 624"/>
    <property type="match status" value="1"/>
</dbReference>
<dbReference type="FunFam" id="3.30.160.60:FF:000100">
    <property type="entry name" value="Zinc finger 45-like"/>
    <property type="match status" value="1"/>
</dbReference>
<evidence type="ECO:0000256" key="7">
    <source>
        <dbReference type="ARBA" id="ARBA00023125"/>
    </source>
</evidence>
<evidence type="ECO:0000256" key="11">
    <source>
        <dbReference type="SAM" id="MobiDB-lite"/>
    </source>
</evidence>
<dbReference type="PROSITE" id="PS50157">
    <property type="entry name" value="ZINC_FINGER_C2H2_2"/>
    <property type="match status" value="3"/>
</dbReference>
<dbReference type="PANTHER" id="PTHR14003:SF19">
    <property type="entry name" value="YY2 TRANSCRIPTION FACTOR"/>
    <property type="match status" value="1"/>
</dbReference>
<dbReference type="GO" id="GO:0000981">
    <property type="term" value="F:DNA-binding transcription factor activity, RNA polymerase II-specific"/>
    <property type="evidence" value="ECO:0007669"/>
    <property type="project" value="TreeGrafter"/>
</dbReference>
<dbReference type="FunFam" id="3.30.160.60:FF:001102">
    <property type="entry name" value="Transcription factor IIIA"/>
    <property type="match status" value="1"/>
</dbReference>
<dbReference type="GO" id="GO:0008270">
    <property type="term" value="F:zinc ion binding"/>
    <property type="evidence" value="ECO:0007669"/>
    <property type="project" value="UniProtKB-KW"/>
</dbReference>
<reference evidence="13" key="1">
    <citation type="submission" date="2021-01" db="EMBL/GenBank/DDBJ databases">
        <authorList>
            <person name="Corre E."/>
            <person name="Pelletier E."/>
            <person name="Niang G."/>
            <person name="Scheremetjew M."/>
            <person name="Finn R."/>
            <person name="Kale V."/>
            <person name="Holt S."/>
            <person name="Cochrane G."/>
            <person name="Meng A."/>
            <person name="Brown T."/>
            <person name="Cohen L."/>
        </authorList>
    </citation>
    <scope>NUCLEOTIDE SEQUENCE</scope>
    <source>
        <strain evidence="13">CCMP2058</strain>
    </source>
</reference>
<evidence type="ECO:0000256" key="6">
    <source>
        <dbReference type="ARBA" id="ARBA00023015"/>
    </source>
</evidence>
<keyword evidence="5" id="KW-0862">Zinc</keyword>
<dbReference type="PANTHER" id="PTHR14003">
    <property type="entry name" value="TRANSCRIPTIONAL REPRESSOR PROTEIN YY"/>
    <property type="match status" value="1"/>
</dbReference>
<name>A0A7S0D505_9EUKA</name>
<protein>
    <recommendedName>
        <fullName evidence="12">C2H2-type domain-containing protein</fullName>
    </recommendedName>
</protein>
<proteinExistence type="predicted"/>
<evidence type="ECO:0000256" key="4">
    <source>
        <dbReference type="ARBA" id="ARBA00022771"/>
    </source>
</evidence>
<sequence length="329" mass="36741">MPSTLGGAKKSGHGRRELMDNSQVGASIPSRSPSPQIPTPKSTKSSSKGSHKKKASAKPKKKKLKKSYISKKTRKWEQKWIMKKVLGGYKIKVRAWVSSDKPAMGTVREAPIIGRSYTCSKCQKSFQDNSGLRKHMRIHGEKTFTCKWEGCDKRFIDNSKLKRHMLVHTGEKRFVCPYENCNKRFSLDFNLKSHMKRHARDRKFPSAKKKPTTSASTHTSTTTPSPKSTPTNNQIIPQASPTGHSSQLGQLGRGDNTPHAQTQMTNAFVQPTPPTEFVMMQTQVLQSDGNAFAVPAAHPSYQQSSPVMASLYRQEAQAQRHVLPQSGRQ</sequence>
<feature type="compositionally biased region" description="Basic residues" evidence="11">
    <location>
        <begin position="49"/>
        <end position="71"/>
    </location>
</feature>
<evidence type="ECO:0000256" key="2">
    <source>
        <dbReference type="ARBA" id="ARBA00022723"/>
    </source>
</evidence>
<gene>
    <name evidence="13" type="ORF">LAMO00422_LOCUS6340</name>
</gene>
<dbReference type="GO" id="GO:0000978">
    <property type="term" value="F:RNA polymerase II cis-regulatory region sequence-specific DNA binding"/>
    <property type="evidence" value="ECO:0007669"/>
    <property type="project" value="TreeGrafter"/>
</dbReference>
<keyword evidence="7" id="KW-0238">DNA-binding</keyword>
<feature type="region of interest" description="Disordered" evidence="11">
    <location>
        <begin position="196"/>
        <end position="260"/>
    </location>
</feature>
<dbReference type="Gene3D" id="3.30.160.60">
    <property type="entry name" value="Classic Zinc Finger"/>
    <property type="match status" value="3"/>
</dbReference>
<dbReference type="SUPFAM" id="SSF57667">
    <property type="entry name" value="beta-beta-alpha zinc fingers"/>
    <property type="match status" value="2"/>
</dbReference>
<comment type="subcellular location">
    <subcellularLocation>
        <location evidence="1">Nucleus</location>
    </subcellularLocation>
</comment>
<feature type="compositionally biased region" description="Low complexity" evidence="11">
    <location>
        <begin position="27"/>
        <end position="48"/>
    </location>
</feature>
<evidence type="ECO:0000256" key="3">
    <source>
        <dbReference type="ARBA" id="ARBA00022737"/>
    </source>
</evidence>
<feature type="region of interest" description="Disordered" evidence="11">
    <location>
        <begin position="1"/>
        <end position="71"/>
    </location>
</feature>
<evidence type="ECO:0000313" key="13">
    <source>
        <dbReference type="EMBL" id="CAD8441557.1"/>
    </source>
</evidence>
<evidence type="ECO:0000256" key="1">
    <source>
        <dbReference type="ARBA" id="ARBA00004123"/>
    </source>
</evidence>
<dbReference type="GO" id="GO:0000785">
    <property type="term" value="C:chromatin"/>
    <property type="evidence" value="ECO:0007669"/>
    <property type="project" value="TreeGrafter"/>
</dbReference>
<feature type="domain" description="C2H2-type" evidence="12">
    <location>
        <begin position="174"/>
        <end position="203"/>
    </location>
</feature>
<keyword evidence="8" id="KW-0804">Transcription</keyword>
<keyword evidence="4 10" id="KW-0863">Zinc-finger</keyword>
<feature type="compositionally biased region" description="Polar residues" evidence="11">
    <location>
        <begin position="232"/>
        <end position="249"/>
    </location>
</feature>
<evidence type="ECO:0000256" key="9">
    <source>
        <dbReference type="ARBA" id="ARBA00023242"/>
    </source>
</evidence>
<dbReference type="GO" id="GO:0005667">
    <property type="term" value="C:transcription regulator complex"/>
    <property type="evidence" value="ECO:0007669"/>
    <property type="project" value="TreeGrafter"/>
</dbReference>
<dbReference type="InterPro" id="IPR036236">
    <property type="entry name" value="Znf_C2H2_sf"/>
</dbReference>
<evidence type="ECO:0000259" key="12">
    <source>
        <dbReference type="PROSITE" id="PS50157"/>
    </source>
</evidence>
<keyword evidence="6" id="KW-0805">Transcription regulation</keyword>
<keyword evidence="2" id="KW-0479">Metal-binding</keyword>
<feature type="domain" description="C2H2-type" evidence="12">
    <location>
        <begin position="144"/>
        <end position="173"/>
    </location>
</feature>
<accession>A0A7S0D505</accession>
<dbReference type="EMBL" id="HBEM01009082">
    <property type="protein sequence ID" value="CAD8441557.1"/>
    <property type="molecule type" value="Transcribed_RNA"/>
</dbReference>
<feature type="domain" description="C2H2-type" evidence="12">
    <location>
        <begin position="117"/>
        <end position="144"/>
    </location>
</feature>
<dbReference type="AlphaFoldDB" id="A0A7S0D505"/>
<dbReference type="InterPro" id="IPR013087">
    <property type="entry name" value="Znf_C2H2_type"/>
</dbReference>
<dbReference type="SMART" id="SM00355">
    <property type="entry name" value="ZnF_C2H2"/>
    <property type="match status" value="3"/>
</dbReference>
<evidence type="ECO:0000256" key="5">
    <source>
        <dbReference type="ARBA" id="ARBA00022833"/>
    </source>
</evidence>
<feature type="compositionally biased region" description="Basic residues" evidence="11">
    <location>
        <begin position="196"/>
        <end position="211"/>
    </location>
</feature>
<evidence type="ECO:0000256" key="8">
    <source>
        <dbReference type="ARBA" id="ARBA00023163"/>
    </source>
</evidence>
<dbReference type="Pfam" id="PF00096">
    <property type="entry name" value="zf-C2H2"/>
    <property type="match status" value="3"/>
</dbReference>
<dbReference type="GO" id="GO:0031519">
    <property type="term" value="C:PcG protein complex"/>
    <property type="evidence" value="ECO:0007669"/>
    <property type="project" value="TreeGrafter"/>
</dbReference>
<organism evidence="13">
    <name type="scientific">Amorphochlora amoebiformis</name>
    <dbReference type="NCBI Taxonomy" id="1561963"/>
    <lineage>
        <taxon>Eukaryota</taxon>
        <taxon>Sar</taxon>
        <taxon>Rhizaria</taxon>
        <taxon>Cercozoa</taxon>
        <taxon>Chlorarachniophyceae</taxon>
        <taxon>Amorphochlora</taxon>
    </lineage>
</organism>
<evidence type="ECO:0000256" key="10">
    <source>
        <dbReference type="PROSITE-ProRule" id="PRU00042"/>
    </source>
</evidence>
<keyword evidence="3" id="KW-0677">Repeat</keyword>
<keyword evidence="9" id="KW-0539">Nucleus</keyword>